<evidence type="ECO:0000313" key="2">
    <source>
        <dbReference type="Proteomes" id="UP000010074"/>
    </source>
</evidence>
<dbReference type="KEGG" id="bbat:Bdt_2281"/>
<dbReference type="EMBL" id="CP002930">
    <property type="protein sequence ID" value="AFY01964.1"/>
    <property type="molecule type" value="Genomic_DNA"/>
</dbReference>
<protein>
    <submittedName>
        <fullName evidence="1">Uncharacterized protein</fullName>
    </submittedName>
</protein>
<dbReference type="AlphaFoldDB" id="K7ZAY9"/>
<sequence>MAKVLSNFGEVGGFDSVPKNKIQGTVSFFDSPRVDKAYFLSFKG</sequence>
<proteinExistence type="predicted"/>
<dbReference type="HOGENOM" id="CLU_3212929_0_0_7"/>
<reference evidence="1 2" key="1">
    <citation type="journal article" date="2012" name="BMC Genomics">
        <title>Genome analysis of a simultaneously predatory and prey-independent, novel Bdellovibrio bacteriovorus from the River Tiber, supports in silico predictions of both ancient and recent lateral gene transfer from diverse bacteria.</title>
        <authorList>
            <person name="Hobley L."/>
            <person name="Lerner T.R."/>
            <person name="Williams L.E."/>
            <person name="Lambert C."/>
            <person name="Till R."/>
            <person name="Milner D.S."/>
            <person name="Basford S.M."/>
            <person name="Capeness M.J."/>
            <person name="Fenton A.K."/>
            <person name="Atterbury R.J."/>
            <person name="Harris M.A."/>
            <person name="Sockett R.E."/>
        </authorList>
    </citation>
    <scope>NUCLEOTIDE SEQUENCE [LARGE SCALE GENOMIC DNA]</scope>
    <source>
        <strain evidence="1 2">Tiberius</strain>
    </source>
</reference>
<name>K7ZAY9_BDEBC</name>
<evidence type="ECO:0000313" key="1">
    <source>
        <dbReference type="EMBL" id="AFY01964.1"/>
    </source>
</evidence>
<accession>K7ZAY9</accession>
<gene>
    <name evidence="1" type="ORF">Bdt_2281</name>
</gene>
<dbReference type="Proteomes" id="UP000010074">
    <property type="component" value="Chromosome"/>
</dbReference>
<organism evidence="1 2">
    <name type="scientific">Bdellovibrio bacteriovorus str. Tiberius</name>
    <dbReference type="NCBI Taxonomy" id="1069642"/>
    <lineage>
        <taxon>Bacteria</taxon>
        <taxon>Pseudomonadati</taxon>
        <taxon>Bdellovibrionota</taxon>
        <taxon>Bdellovibrionia</taxon>
        <taxon>Bdellovibrionales</taxon>
        <taxon>Pseudobdellovibrionaceae</taxon>
        <taxon>Bdellovibrio</taxon>
    </lineage>
</organism>